<dbReference type="RefSeq" id="WP_045160987.1">
    <property type="nucleotide sequence ID" value="NZ_JYHV01000011.1"/>
</dbReference>
<proteinExistence type="predicted"/>
<dbReference type="Proteomes" id="UP000032487">
    <property type="component" value="Unassembled WGS sequence"/>
</dbReference>
<evidence type="ECO:0000259" key="1">
    <source>
        <dbReference type="Pfam" id="PF03886"/>
    </source>
</evidence>
<evidence type="ECO:0000313" key="2">
    <source>
        <dbReference type="EMBL" id="KJH83485.1"/>
    </source>
</evidence>
<dbReference type="PATRIC" id="fig|316.101.peg.657"/>
<reference evidence="2 3" key="1">
    <citation type="submission" date="2015-02" db="EMBL/GenBank/DDBJ databases">
        <title>Draft genome sequence of Pseudomonas stutzeri NT0128 isolated from wheat (Triticum turgidum) rhizosphere.</title>
        <authorList>
            <person name="Tovi N."/>
            <person name="Frenk S."/>
            <person name="Hadar Y."/>
            <person name="Minz D."/>
        </authorList>
    </citation>
    <scope>NUCLEOTIDE SEQUENCE [LARGE SCALE GENOMIC DNA]</scope>
    <source>
        <strain evidence="2 3">NT0128</strain>
    </source>
</reference>
<organism evidence="2 3">
    <name type="scientific">Stutzerimonas stutzeri</name>
    <name type="common">Pseudomonas stutzeri</name>
    <dbReference type="NCBI Taxonomy" id="316"/>
    <lineage>
        <taxon>Bacteria</taxon>
        <taxon>Pseudomonadati</taxon>
        <taxon>Pseudomonadota</taxon>
        <taxon>Gammaproteobacteria</taxon>
        <taxon>Pseudomonadales</taxon>
        <taxon>Pseudomonadaceae</taxon>
        <taxon>Stutzerimonas</taxon>
    </lineage>
</organism>
<gene>
    <name evidence="2" type="ORF">UF78_05340</name>
</gene>
<dbReference type="PROSITE" id="PS51257">
    <property type="entry name" value="PROKAR_LIPOPROTEIN"/>
    <property type="match status" value="1"/>
</dbReference>
<dbReference type="AlphaFoldDB" id="A0A0D9AR26"/>
<protein>
    <submittedName>
        <fullName evidence="2">Lipoprotein</fullName>
    </submittedName>
</protein>
<dbReference type="SUPFAM" id="SSF159594">
    <property type="entry name" value="XCC0632-like"/>
    <property type="match status" value="1"/>
</dbReference>
<comment type="caution">
    <text evidence="2">The sequence shown here is derived from an EMBL/GenBank/DDBJ whole genome shotgun (WGS) entry which is preliminary data.</text>
</comment>
<dbReference type="InterPro" id="IPR005586">
    <property type="entry name" value="ABC_trans_aux"/>
</dbReference>
<name>A0A0D9AR26_STUST</name>
<keyword evidence="2" id="KW-0449">Lipoprotein</keyword>
<dbReference type="OrthoDB" id="5949767at2"/>
<accession>A0A0D9AR26</accession>
<evidence type="ECO:0000313" key="3">
    <source>
        <dbReference type="Proteomes" id="UP000032487"/>
    </source>
</evidence>
<feature type="domain" description="ABC-type transport auxiliary lipoprotein component" evidence="1">
    <location>
        <begin position="28"/>
        <end position="187"/>
    </location>
</feature>
<dbReference type="EMBL" id="JYHV01000011">
    <property type="protein sequence ID" value="KJH83485.1"/>
    <property type="molecule type" value="Genomic_DNA"/>
</dbReference>
<dbReference type="Gene3D" id="3.40.50.10610">
    <property type="entry name" value="ABC-type transport auxiliary lipoprotein component"/>
    <property type="match status" value="1"/>
</dbReference>
<sequence length="204" mass="21845">MTPRPSLLMLVGALILGACSSVPTRYHTLIATQPQTTGTVEPVAFQLQVLPVRIPVQVDQPSLVVRESDGRLAILENALWASPPADEFHDALAIELEHRLGVRDLAGLPGRAGAPVMSLRTDVRRFDSLPGVHAALDVVWSLELSERGGSSRTLTCASVIHQQAGVELDSLVLAHQRAIAGLADSIARTARHWATNPNGDCPRP</sequence>
<dbReference type="Pfam" id="PF03886">
    <property type="entry name" value="ABC_trans_aux"/>
    <property type="match status" value="1"/>
</dbReference>